<protein>
    <submittedName>
        <fullName evidence="2">Fibronectin type-III domain-containing protein</fullName>
    </submittedName>
</protein>
<accession>A0A158PBG0</accession>
<dbReference type="AlphaFoldDB" id="A0A158PBG0"/>
<dbReference type="WBParaSite" id="ACAC_0001089301-mRNA-1">
    <property type="protein sequence ID" value="ACAC_0001089301-mRNA-1"/>
    <property type="gene ID" value="ACAC_0001089301"/>
</dbReference>
<dbReference type="Gene3D" id="2.60.40.10">
    <property type="entry name" value="Immunoglobulins"/>
    <property type="match status" value="1"/>
</dbReference>
<evidence type="ECO:0000313" key="1">
    <source>
        <dbReference type="Proteomes" id="UP000035642"/>
    </source>
</evidence>
<reference evidence="1" key="1">
    <citation type="submission" date="2012-09" db="EMBL/GenBank/DDBJ databases">
        <authorList>
            <person name="Martin A.A."/>
        </authorList>
    </citation>
    <scope>NUCLEOTIDE SEQUENCE</scope>
</reference>
<reference evidence="2" key="2">
    <citation type="submission" date="2016-04" db="UniProtKB">
        <authorList>
            <consortium name="WormBaseParasite"/>
        </authorList>
    </citation>
    <scope>IDENTIFICATION</scope>
</reference>
<keyword evidence="1" id="KW-1185">Reference proteome</keyword>
<proteinExistence type="predicted"/>
<dbReference type="SUPFAM" id="SSF49265">
    <property type="entry name" value="Fibronectin type III"/>
    <property type="match status" value="1"/>
</dbReference>
<organism evidence="1 2">
    <name type="scientific">Angiostrongylus cantonensis</name>
    <name type="common">Rat lungworm</name>
    <dbReference type="NCBI Taxonomy" id="6313"/>
    <lineage>
        <taxon>Eukaryota</taxon>
        <taxon>Metazoa</taxon>
        <taxon>Ecdysozoa</taxon>
        <taxon>Nematoda</taxon>
        <taxon>Chromadorea</taxon>
        <taxon>Rhabditida</taxon>
        <taxon>Rhabditina</taxon>
        <taxon>Rhabditomorpha</taxon>
        <taxon>Strongyloidea</taxon>
        <taxon>Metastrongylidae</taxon>
        <taxon>Angiostrongylus</taxon>
    </lineage>
</organism>
<evidence type="ECO:0000313" key="2">
    <source>
        <dbReference type="WBParaSite" id="ACAC_0001089301-mRNA-1"/>
    </source>
</evidence>
<dbReference type="Proteomes" id="UP000035642">
    <property type="component" value="Unassembled WGS sequence"/>
</dbReference>
<dbReference type="InterPro" id="IPR013783">
    <property type="entry name" value="Ig-like_fold"/>
</dbReference>
<sequence length="230" mass="26098">MFSDITATQAVVHFAPPEHLATTPLNCELYLYEKTLKATPRKLPLISYNATISLTLNNLANYEMYFVKMKYWEMFNTTVVYSTESYLLVTKQGIPGKVSSASVARRNVTSSEYAVFWLVWDPPKTKNGIIKGYKVFISAKTTEGFGPEEKLEISVGTPSSHRNRTISGNEREDDDSDFNRFLNISREDFELPEIGLLLVPGYYTTTLPFNVDLKTEPKSRRNEAAISGFY</sequence>
<dbReference type="InterPro" id="IPR036116">
    <property type="entry name" value="FN3_sf"/>
</dbReference>
<name>A0A158PBG0_ANGCA</name>